<organism evidence="1 2">
    <name type="scientific">Sphingorhabdus wooponensis</name>
    <dbReference type="NCBI Taxonomy" id="940136"/>
    <lineage>
        <taxon>Bacteria</taxon>
        <taxon>Pseudomonadati</taxon>
        <taxon>Pseudomonadota</taxon>
        <taxon>Alphaproteobacteria</taxon>
        <taxon>Sphingomonadales</taxon>
        <taxon>Sphingomonadaceae</taxon>
        <taxon>Sphingorhabdus</taxon>
    </lineage>
</organism>
<keyword evidence="2" id="KW-1185">Reference proteome</keyword>
<accession>A0A3R8Q2D3</accession>
<gene>
    <name evidence="1" type="ORF">D7D48_01920</name>
</gene>
<dbReference type="Proteomes" id="UP000268553">
    <property type="component" value="Unassembled WGS sequence"/>
</dbReference>
<dbReference type="OrthoDB" id="564699at2"/>
<reference evidence="1 2" key="1">
    <citation type="submission" date="2018-12" db="EMBL/GenBank/DDBJ databases">
        <authorList>
            <person name="Kim S.-J."/>
            <person name="Jung G.-Y."/>
        </authorList>
    </citation>
    <scope>NUCLEOTIDE SEQUENCE [LARGE SCALE GENOMIC DNA]</scope>
    <source>
        <strain evidence="1 2">03SU3-P</strain>
    </source>
</reference>
<dbReference type="EMBL" id="RWJI01000001">
    <property type="protein sequence ID" value="RRQ51678.1"/>
    <property type="molecule type" value="Genomic_DNA"/>
</dbReference>
<evidence type="ECO:0000313" key="2">
    <source>
        <dbReference type="Proteomes" id="UP000268553"/>
    </source>
</evidence>
<dbReference type="InterPro" id="IPR021251">
    <property type="entry name" value="DUF2793"/>
</dbReference>
<proteinExistence type="predicted"/>
<dbReference type="AlphaFoldDB" id="A0A3R8Q2D3"/>
<dbReference type="RefSeq" id="WP_125229691.1">
    <property type="nucleotide sequence ID" value="NZ_RWJI01000001.1"/>
</dbReference>
<dbReference type="Pfam" id="PF10983">
    <property type="entry name" value="DUF2793"/>
    <property type="match status" value="1"/>
</dbReference>
<evidence type="ECO:0000313" key="1">
    <source>
        <dbReference type="EMBL" id="RRQ51678.1"/>
    </source>
</evidence>
<sequence>MSALETGRHRLPLLAVSQAQKEITHNEALVLIDALLHMAVEAVQPTAPAVTDNDIGKSWVIHGAPTGVWANKAGQIACWVGGSWRFVEPHEGMRIWNKSTRRQSLFISGQWTLAPAIPSPIGGTTVDSEARAALAAILQYFRLIGIFAT</sequence>
<protein>
    <submittedName>
        <fullName evidence="1">DUF2793 domain-containing protein</fullName>
    </submittedName>
</protein>
<comment type="caution">
    <text evidence="1">The sequence shown here is derived from an EMBL/GenBank/DDBJ whole genome shotgun (WGS) entry which is preliminary data.</text>
</comment>
<name>A0A3R8Q2D3_9SPHN</name>